<dbReference type="Pfam" id="PF03803">
    <property type="entry name" value="Scramblase"/>
    <property type="match status" value="1"/>
</dbReference>
<accession>A0A1H3QV79</accession>
<dbReference type="EMBL" id="FNON01000010">
    <property type="protein sequence ID" value="SDZ17230.1"/>
    <property type="molecule type" value="Genomic_DNA"/>
</dbReference>
<dbReference type="GO" id="GO:0017128">
    <property type="term" value="F:phospholipid scramblase activity"/>
    <property type="evidence" value="ECO:0007669"/>
    <property type="project" value="InterPro"/>
</dbReference>
<dbReference type="InterPro" id="IPR018929">
    <property type="entry name" value="DUF2510"/>
</dbReference>
<dbReference type="OrthoDB" id="3468573at2"/>
<dbReference type="InterPro" id="IPR005552">
    <property type="entry name" value="Scramblase"/>
</dbReference>
<dbReference type="STRING" id="589385.SAMN05421504_110103"/>
<dbReference type="PANTHER" id="PTHR23248">
    <property type="entry name" value="PHOSPHOLIPID SCRAMBLASE-RELATED"/>
    <property type="match status" value="1"/>
</dbReference>
<organism evidence="3 4">
    <name type="scientific">Amycolatopsis xylanica</name>
    <dbReference type="NCBI Taxonomy" id="589385"/>
    <lineage>
        <taxon>Bacteria</taxon>
        <taxon>Bacillati</taxon>
        <taxon>Actinomycetota</taxon>
        <taxon>Actinomycetes</taxon>
        <taxon>Pseudonocardiales</taxon>
        <taxon>Pseudonocardiaceae</taxon>
        <taxon>Amycolatopsis</taxon>
    </lineage>
</organism>
<feature type="domain" description="DUF2510" evidence="2">
    <location>
        <begin position="8"/>
        <end position="38"/>
    </location>
</feature>
<gene>
    <name evidence="3" type="ORF">SAMN05421504_110103</name>
</gene>
<feature type="region of interest" description="Disordered" evidence="1">
    <location>
        <begin position="47"/>
        <end position="71"/>
    </location>
</feature>
<dbReference type="InterPro" id="IPR038595">
    <property type="entry name" value="LOR_sf"/>
</dbReference>
<dbReference type="SUPFAM" id="SSF54518">
    <property type="entry name" value="Tubby C-terminal domain-like"/>
    <property type="match status" value="1"/>
</dbReference>
<dbReference type="InterPro" id="IPR025659">
    <property type="entry name" value="Tubby-like_C"/>
</dbReference>
<dbReference type="Pfam" id="PF10708">
    <property type="entry name" value="DUF2510"/>
    <property type="match status" value="1"/>
</dbReference>
<dbReference type="Gene3D" id="2.40.160.200">
    <property type="entry name" value="LURP1-related"/>
    <property type="match status" value="1"/>
</dbReference>
<dbReference type="Proteomes" id="UP000199515">
    <property type="component" value="Unassembled WGS sequence"/>
</dbReference>
<dbReference type="GO" id="GO:0005886">
    <property type="term" value="C:plasma membrane"/>
    <property type="evidence" value="ECO:0007669"/>
    <property type="project" value="TreeGrafter"/>
</dbReference>
<reference evidence="3 4" key="1">
    <citation type="submission" date="2016-10" db="EMBL/GenBank/DDBJ databases">
        <authorList>
            <person name="de Groot N.N."/>
        </authorList>
    </citation>
    <scope>NUCLEOTIDE SEQUENCE [LARGE SCALE GENOMIC DNA]</scope>
    <source>
        <strain evidence="3 4">CPCC 202699</strain>
    </source>
</reference>
<dbReference type="AlphaFoldDB" id="A0A1H3QV79"/>
<evidence type="ECO:0000313" key="3">
    <source>
        <dbReference type="EMBL" id="SDZ17230.1"/>
    </source>
</evidence>
<evidence type="ECO:0000256" key="1">
    <source>
        <dbReference type="SAM" id="MobiDB-lite"/>
    </source>
</evidence>
<dbReference type="RefSeq" id="WP_091297102.1">
    <property type="nucleotide sequence ID" value="NZ_FNON01000010.1"/>
</dbReference>
<evidence type="ECO:0000313" key="4">
    <source>
        <dbReference type="Proteomes" id="UP000199515"/>
    </source>
</evidence>
<dbReference type="PANTHER" id="PTHR23248:SF9">
    <property type="entry name" value="PHOSPHOLIPID SCRAMBLASE"/>
    <property type="match status" value="1"/>
</dbReference>
<evidence type="ECO:0000259" key="2">
    <source>
        <dbReference type="Pfam" id="PF10708"/>
    </source>
</evidence>
<name>A0A1H3QV79_9PSEU</name>
<proteinExistence type="predicted"/>
<keyword evidence="4" id="KW-1185">Reference proteome</keyword>
<protein>
    <recommendedName>
        <fullName evidence="2">DUF2510 domain-containing protein</fullName>
    </recommendedName>
</protein>
<sequence length="268" mass="29963">MTSTPPPPGWYPDQQNPKQVRWWDGQVWTANTRSANDAEVIELDIERQHDPGRIQQQAAKGTQGRAGAHQGGGTLFTEPVLVVNQRAKLIEMANEFGVFDQNGNRLGGVVQVGQSTLKKAIRLLTNYDQFLTHKFEVRDANHSTVLKVTRPAKVFKSRFLVTRADDSPIGEIVQENMIGKIRFSFLVNGQKVGGIQAENWRAWNFSIKDHTETEVARVTKTWGGFIKAAFTTADNYVVEIHRPLQDPLASMVVATALTIDTALKQDDR</sequence>